<dbReference type="Proteomes" id="UP001316087">
    <property type="component" value="Unassembled WGS sequence"/>
</dbReference>
<accession>A0ABS9UBW4</accession>
<evidence type="ECO:0000313" key="2">
    <source>
        <dbReference type="Proteomes" id="UP001316087"/>
    </source>
</evidence>
<organism evidence="1 2">
    <name type="scientific">Solibacillus palustris</name>
    <dbReference type="NCBI Taxonomy" id="2908203"/>
    <lineage>
        <taxon>Bacteria</taxon>
        <taxon>Bacillati</taxon>
        <taxon>Bacillota</taxon>
        <taxon>Bacilli</taxon>
        <taxon>Bacillales</taxon>
        <taxon>Caryophanaceae</taxon>
        <taxon>Solibacillus</taxon>
    </lineage>
</organism>
<dbReference type="EMBL" id="JAKZFC010000002">
    <property type="protein sequence ID" value="MCH7321799.1"/>
    <property type="molecule type" value="Genomic_DNA"/>
</dbReference>
<gene>
    <name evidence="1" type="ORF">LZ480_07815</name>
</gene>
<comment type="caution">
    <text evidence="1">The sequence shown here is derived from an EMBL/GenBank/DDBJ whole genome shotgun (WGS) entry which is preliminary data.</text>
</comment>
<proteinExistence type="predicted"/>
<reference evidence="1 2" key="1">
    <citation type="submission" date="2022-03" db="EMBL/GenBank/DDBJ databases">
        <authorList>
            <person name="Jo J.-H."/>
            <person name="Im W.-T."/>
        </authorList>
    </citation>
    <scope>NUCLEOTIDE SEQUENCE [LARGE SCALE GENOMIC DNA]</scope>
    <source>
        <strain evidence="1 2">MA9</strain>
    </source>
</reference>
<evidence type="ECO:0008006" key="3">
    <source>
        <dbReference type="Google" id="ProtNLM"/>
    </source>
</evidence>
<keyword evidence="2" id="KW-1185">Reference proteome</keyword>
<dbReference type="RefSeq" id="WP_241368852.1">
    <property type="nucleotide sequence ID" value="NZ_JAKZFC010000002.1"/>
</dbReference>
<evidence type="ECO:0000313" key="1">
    <source>
        <dbReference type="EMBL" id="MCH7321799.1"/>
    </source>
</evidence>
<name>A0ABS9UBW4_9BACL</name>
<protein>
    <recommendedName>
        <fullName evidence="3">DUF1292 domain-containing protein</fullName>
    </recommendedName>
</protein>
<sequence>MSDIKSAVIFLDDDMPEYMLGVIRIAEVKFYDEYGNEVEDTKLSDGFVNIESQEDNPEKLIKVVANELNLNLDDVEIN</sequence>